<dbReference type="GO" id="GO:0008658">
    <property type="term" value="F:penicillin binding"/>
    <property type="evidence" value="ECO:0007669"/>
    <property type="project" value="InterPro"/>
</dbReference>
<dbReference type="Gene3D" id="3.40.710.10">
    <property type="entry name" value="DD-peptidase/beta-lactamase superfamily"/>
    <property type="match status" value="1"/>
</dbReference>
<dbReference type="PANTHER" id="PTHR32282:SF27">
    <property type="entry name" value="PENICILLIN-BINDING PROTEIN 1A"/>
    <property type="match status" value="1"/>
</dbReference>
<evidence type="ECO:0000313" key="11">
    <source>
        <dbReference type="Proteomes" id="UP000189670"/>
    </source>
</evidence>
<dbReference type="GO" id="GO:0009252">
    <property type="term" value="P:peptidoglycan biosynthetic process"/>
    <property type="evidence" value="ECO:0007669"/>
    <property type="project" value="UniProtKB-KW"/>
</dbReference>
<organism evidence="10 11">
    <name type="scientific">Candidatus Magnetoglobus multicellularis str. Araruama</name>
    <dbReference type="NCBI Taxonomy" id="890399"/>
    <lineage>
        <taxon>Bacteria</taxon>
        <taxon>Pseudomonadati</taxon>
        <taxon>Thermodesulfobacteriota</taxon>
        <taxon>Desulfobacteria</taxon>
        <taxon>Desulfobacterales</taxon>
        <taxon>Desulfobacteraceae</taxon>
        <taxon>Candidatus Magnetoglobus</taxon>
    </lineage>
</organism>
<accession>A0A1V1P4W2</accession>
<dbReference type="InterPro" id="IPR001460">
    <property type="entry name" value="PCN-bd_Tpept"/>
</dbReference>
<protein>
    <recommendedName>
        <fullName evidence="9">Penicillin-binding protein transpeptidase domain-containing protein</fullName>
    </recommendedName>
</protein>
<dbReference type="Proteomes" id="UP000189670">
    <property type="component" value="Unassembled WGS sequence"/>
</dbReference>
<dbReference type="GO" id="GO:0030288">
    <property type="term" value="C:outer membrane-bounded periplasmic space"/>
    <property type="evidence" value="ECO:0007669"/>
    <property type="project" value="TreeGrafter"/>
</dbReference>
<dbReference type="InterPro" id="IPR050396">
    <property type="entry name" value="Glycosyltr_51/Transpeptidase"/>
</dbReference>
<gene>
    <name evidence="10" type="ORF">OMM_03648</name>
</gene>
<evidence type="ECO:0000256" key="4">
    <source>
        <dbReference type="ARBA" id="ARBA00022960"/>
    </source>
</evidence>
<keyword evidence="6" id="KW-1133">Transmembrane helix</keyword>
<dbReference type="GO" id="GO:0008360">
    <property type="term" value="P:regulation of cell shape"/>
    <property type="evidence" value="ECO:0007669"/>
    <property type="project" value="UniProtKB-KW"/>
</dbReference>
<keyword evidence="2" id="KW-0808">Transferase</keyword>
<keyword evidence="5" id="KW-0573">Peptidoglycan synthesis</keyword>
<dbReference type="Pfam" id="PF00905">
    <property type="entry name" value="Transpeptidase"/>
    <property type="match status" value="1"/>
</dbReference>
<dbReference type="GO" id="GO:0008955">
    <property type="term" value="F:peptidoglycan glycosyltransferase activity"/>
    <property type="evidence" value="ECO:0007669"/>
    <property type="project" value="TreeGrafter"/>
</dbReference>
<keyword evidence="7" id="KW-0472">Membrane</keyword>
<keyword evidence="4" id="KW-0133">Cell shape</keyword>
<feature type="domain" description="Penicillin-binding protein transpeptidase" evidence="9">
    <location>
        <begin position="12"/>
        <end position="100"/>
    </location>
</feature>
<evidence type="ECO:0000313" key="10">
    <source>
        <dbReference type="EMBL" id="ETR69861.1"/>
    </source>
</evidence>
<evidence type="ECO:0000256" key="3">
    <source>
        <dbReference type="ARBA" id="ARBA00022692"/>
    </source>
</evidence>
<dbReference type="EMBL" id="ATBP01000541">
    <property type="protein sequence ID" value="ETR69861.1"/>
    <property type="molecule type" value="Genomic_DNA"/>
</dbReference>
<evidence type="ECO:0000256" key="6">
    <source>
        <dbReference type="ARBA" id="ARBA00022989"/>
    </source>
</evidence>
<keyword evidence="1" id="KW-0328">Glycosyltransferase</keyword>
<proteinExistence type="predicted"/>
<evidence type="ECO:0000256" key="8">
    <source>
        <dbReference type="ARBA" id="ARBA00023316"/>
    </source>
</evidence>
<evidence type="ECO:0000256" key="2">
    <source>
        <dbReference type="ARBA" id="ARBA00022679"/>
    </source>
</evidence>
<sequence>MDRNGKVLELNHPDKQRIIDRGTAYCMTAMMKNVVDHGTAKLIKELERPVAGKTGTTNHLYDAWFVGFTPQYVTGIWVGFDKEQSMGIGETGSKAAAPIWLSYMKRMMENRPVRVFTAPPGIEFATIDKETGLLAIPESKETLYQCFKEGTVPKKYTPKPDIINDQSEFFKQNM</sequence>
<name>A0A1V1P4W2_9BACT</name>
<dbReference type="AlphaFoldDB" id="A0A1V1P4W2"/>
<keyword evidence="8" id="KW-0961">Cell wall biogenesis/degradation</keyword>
<evidence type="ECO:0000256" key="7">
    <source>
        <dbReference type="ARBA" id="ARBA00023136"/>
    </source>
</evidence>
<dbReference type="InterPro" id="IPR012338">
    <property type="entry name" value="Beta-lactam/transpept-like"/>
</dbReference>
<dbReference type="SUPFAM" id="SSF56601">
    <property type="entry name" value="beta-lactamase/transpeptidase-like"/>
    <property type="match status" value="1"/>
</dbReference>
<comment type="caution">
    <text evidence="10">The sequence shown here is derived from an EMBL/GenBank/DDBJ whole genome shotgun (WGS) entry which is preliminary data.</text>
</comment>
<keyword evidence="3" id="KW-0812">Transmembrane</keyword>
<dbReference type="GO" id="GO:0071555">
    <property type="term" value="P:cell wall organization"/>
    <property type="evidence" value="ECO:0007669"/>
    <property type="project" value="UniProtKB-KW"/>
</dbReference>
<dbReference type="PANTHER" id="PTHR32282">
    <property type="entry name" value="BINDING PROTEIN TRANSPEPTIDASE, PUTATIVE-RELATED"/>
    <property type="match status" value="1"/>
</dbReference>
<evidence type="ECO:0000259" key="9">
    <source>
        <dbReference type="Pfam" id="PF00905"/>
    </source>
</evidence>
<evidence type="ECO:0000256" key="5">
    <source>
        <dbReference type="ARBA" id="ARBA00022984"/>
    </source>
</evidence>
<reference evidence="11" key="1">
    <citation type="submission" date="2012-11" db="EMBL/GenBank/DDBJ databases">
        <authorList>
            <person name="Lucero-Rivera Y.E."/>
            <person name="Tovar-Ramirez D."/>
        </authorList>
    </citation>
    <scope>NUCLEOTIDE SEQUENCE [LARGE SCALE GENOMIC DNA]</scope>
    <source>
        <strain evidence="11">Araruama</strain>
    </source>
</reference>
<evidence type="ECO:0000256" key="1">
    <source>
        <dbReference type="ARBA" id="ARBA00022676"/>
    </source>
</evidence>